<dbReference type="Proteomes" id="UP000198512">
    <property type="component" value="Unassembled WGS sequence"/>
</dbReference>
<evidence type="ECO:0000256" key="1">
    <source>
        <dbReference type="SAM" id="Coils"/>
    </source>
</evidence>
<keyword evidence="2" id="KW-0472">Membrane</keyword>
<dbReference type="EMBL" id="FOFP01000001">
    <property type="protein sequence ID" value="SEP66136.1"/>
    <property type="molecule type" value="Genomic_DNA"/>
</dbReference>
<organism evidence="3 4">
    <name type="scientific">Pseudomonas cuatrocienegasensis</name>
    <dbReference type="NCBI Taxonomy" id="543360"/>
    <lineage>
        <taxon>Bacteria</taxon>
        <taxon>Pseudomonadati</taxon>
        <taxon>Pseudomonadota</taxon>
        <taxon>Gammaproteobacteria</taxon>
        <taxon>Pseudomonadales</taxon>
        <taxon>Pseudomonadaceae</taxon>
        <taxon>Pseudomonas</taxon>
    </lineage>
</organism>
<feature type="transmembrane region" description="Helical" evidence="2">
    <location>
        <begin position="6"/>
        <end position="24"/>
    </location>
</feature>
<evidence type="ECO:0008006" key="5">
    <source>
        <dbReference type="Google" id="ProtNLM"/>
    </source>
</evidence>
<dbReference type="RefSeq" id="WP_069516927.1">
    <property type="nucleotide sequence ID" value="NZ_FOFP01000001.1"/>
</dbReference>
<proteinExistence type="predicted"/>
<evidence type="ECO:0000256" key="2">
    <source>
        <dbReference type="SAM" id="Phobius"/>
    </source>
</evidence>
<feature type="coiled-coil region" evidence="1">
    <location>
        <begin position="30"/>
        <end position="57"/>
    </location>
</feature>
<keyword evidence="4" id="KW-1185">Reference proteome</keyword>
<evidence type="ECO:0000313" key="3">
    <source>
        <dbReference type="EMBL" id="SEP66136.1"/>
    </source>
</evidence>
<name>A0ABY1B0X5_9PSED</name>
<keyword evidence="2" id="KW-1133">Transmembrane helix</keyword>
<evidence type="ECO:0000313" key="4">
    <source>
        <dbReference type="Proteomes" id="UP000198512"/>
    </source>
</evidence>
<keyword evidence="1" id="KW-0175">Coiled coil</keyword>
<dbReference type="InterPro" id="IPR021550">
    <property type="entry name" value="DUF2897"/>
</dbReference>
<reference evidence="3 4" key="1">
    <citation type="submission" date="2016-10" db="EMBL/GenBank/DDBJ databases">
        <authorList>
            <person name="Varghese N."/>
            <person name="Submissions S."/>
        </authorList>
    </citation>
    <scope>NUCLEOTIDE SEQUENCE [LARGE SCALE GENOMIC DNA]</scope>
    <source>
        <strain evidence="3 4">CIP 109853</strain>
    </source>
</reference>
<gene>
    <name evidence="3" type="ORF">SAMN05216600_101241</name>
</gene>
<sequence>MPWYAWLLIILVIGSLIGGLLIVLRTAKPLDLDAEQLKRVRERKAEMEAKDAQEARER</sequence>
<dbReference type="Pfam" id="PF11446">
    <property type="entry name" value="DUF2897"/>
    <property type="match status" value="1"/>
</dbReference>
<accession>A0ABY1B0X5</accession>
<comment type="caution">
    <text evidence="3">The sequence shown here is derived from an EMBL/GenBank/DDBJ whole genome shotgun (WGS) entry which is preliminary data.</text>
</comment>
<keyword evidence="2" id="KW-0812">Transmembrane</keyword>
<protein>
    <recommendedName>
        <fullName evidence="5">DUF2897 domain-containing protein</fullName>
    </recommendedName>
</protein>